<protein>
    <submittedName>
        <fullName evidence="2">Uncharacterized protein</fullName>
    </submittedName>
</protein>
<feature type="region of interest" description="Disordered" evidence="1">
    <location>
        <begin position="24"/>
        <end position="71"/>
    </location>
</feature>
<evidence type="ECO:0000256" key="1">
    <source>
        <dbReference type="SAM" id="MobiDB-lite"/>
    </source>
</evidence>
<gene>
    <name evidence="2" type="ORF">DFP72DRAFT_1174470</name>
</gene>
<dbReference type="Proteomes" id="UP000521943">
    <property type="component" value="Unassembled WGS sequence"/>
</dbReference>
<name>A0A8H6HKV1_9AGAR</name>
<accession>A0A8H6HKV1</accession>
<keyword evidence="3" id="KW-1185">Reference proteome</keyword>
<evidence type="ECO:0000313" key="2">
    <source>
        <dbReference type="EMBL" id="KAF6748255.1"/>
    </source>
</evidence>
<feature type="compositionally biased region" description="Pro residues" evidence="1">
    <location>
        <begin position="25"/>
        <end position="39"/>
    </location>
</feature>
<proteinExistence type="predicted"/>
<reference evidence="2 3" key="1">
    <citation type="submission" date="2020-07" db="EMBL/GenBank/DDBJ databases">
        <title>Comparative genomics of pyrophilous fungi reveals a link between fire events and developmental genes.</title>
        <authorList>
            <consortium name="DOE Joint Genome Institute"/>
            <person name="Steindorff A.S."/>
            <person name="Carver A."/>
            <person name="Calhoun S."/>
            <person name="Stillman K."/>
            <person name="Liu H."/>
            <person name="Lipzen A."/>
            <person name="Pangilinan J."/>
            <person name="Labutti K."/>
            <person name="Bruns T.D."/>
            <person name="Grigoriev I.V."/>
        </authorList>
    </citation>
    <scope>NUCLEOTIDE SEQUENCE [LARGE SCALE GENOMIC DNA]</scope>
    <source>
        <strain evidence="2 3">CBS 144469</strain>
    </source>
</reference>
<organism evidence="2 3">
    <name type="scientific">Ephemerocybe angulata</name>
    <dbReference type="NCBI Taxonomy" id="980116"/>
    <lineage>
        <taxon>Eukaryota</taxon>
        <taxon>Fungi</taxon>
        <taxon>Dikarya</taxon>
        <taxon>Basidiomycota</taxon>
        <taxon>Agaricomycotina</taxon>
        <taxon>Agaricomycetes</taxon>
        <taxon>Agaricomycetidae</taxon>
        <taxon>Agaricales</taxon>
        <taxon>Agaricineae</taxon>
        <taxon>Psathyrellaceae</taxon>
        <taxon>Ephemerocybe</taxon>
    </lineage>
</organism>
<dbReference type="AlphaFoldDB" id="A0A8H6HKV1"/>
<evidence type="ECO:0000313" key="3">
    <source>
        <dbReference type="Proteomes" id="UP000521943"/>
    </source>
</evidence>
<sequence>MYVQHAEGPTTRTHPLFCPNRHIPCPSPSPHTPTAPPPVRLKRPSFTRKTERMKTPRRSRPSPSIPPSSPVGATVVAVHVQRDAIPFSATASSGWGDSVGKTTQAFVVASQTQRAERWAMGFERGKRGAPLPRHDGGGATIVARAVGLSILHHAGVPPARRGSAHSSSVRIVILTRAPYNQHHTVCAIARCGSSREAIHDHTARSRARRCLAVGQLNPNTSPQFVRMGGPVVGCVVPLSGAAEAEPALRPVRRPSMCRSNLPTREPIGDCIACQAGRKLDTRVAFPWTGRQARRASVRGDFLSAEFFFTKI</sequence>
<dbReference type="EMBL" id="JACGCI010000073">
    <property type="protein sequence ID" value="KAF6748255.1"/>
    <property type="molecule type" value="Genomic_DNA"/>
</dbReference>
<comment type="caution">
    <text evidence="2">The sequence shown here is derived from an EMBL/GenBank/DDBJ whole genome shotgun (WGS) entry which is preliminary data.</text>
</comment>